<keyword evidence="5" id="KW-1185">Reference proteome</keyword>
<dbReference type="CDD" id="cd12087">
    <property type="entry name" value="TM_EGFR-like"/>
    <property type="match status" value="1"/>
</dbReference>
<dbReference type="KEGG" id="ksn:43590714"/>
<feature type="region of interest" description="Disordered" evidence="1">
    <location>
        <begin position="1"/>
        <end position="40"/>
    </location>
</feature>
<keyword evidence="2" id="KW-1133">Transmembrane helix</keyword>
<feature type="compositionally biased region" description="Basic and acidic residues" evidence="1">
    <location>
        <begin position="1"/>
        <end position="10"/>
    </location>
</feature>
<dbReference type="InterPro" id="IPR013320">
    <property type="entry name" value="ConA-like_dom_sf"/>
</dbReference>
<dbReference type="InterPro" id="IPR000757">
    <property type="entry name" value="Beta-glucanase-like"/>
</dbReference>
<dbReference type="PANTHER" id="PTHR10963">
    <property type="entry name" value="GLYCOSYL HYDROLASE-RELATED"/>
    <property type="match status" value="1"/>
</dbReference>
<feature type="transmembrane region" description="Helical" evidence="2">
    <location>
        <begin position="412"/>
        <end position="433"/>
    </location>
</feature>
<organism evidence="4 5">
    <name type="scientific">Kwoniella shandongensis</name>
    <dbReference type="NCBI Taxonomy" id="1734106"/>
    <lineage>
        <taxon>Eukaryota</taxon>
        <taxon>Fungi</taxon>
        <taxon>Dikarya</taxon>
        <taxon>Basidiomycota</taxon>
        <taxon>Agaricomycotina</taxon>
        <taxon>Tremellomycetes</taxon>
        <taxon>Tremellales</taxon>
        <taxon>Cryptococcaceae</taxon>
        <taxon>Kwoniella</taxon>
    </lineage>
</organism>
<evidence type="ECO:0000313" key="5">
    <source>
        <dbReference type="Proteomes" id="UP000322225"/>
    </source>
</evidence>
<feature type="region of interest" description="Disordered" evidence="1">
    <location>
        <begin position="503"/>
        <end position="594"/>
    </location>
</feature>
<proteinExistence type="predicted"/>
<keyword evidence="2" id="KW-0472">Membrane</keyword>
<accession>A0AAJ8LF63</accession>
<dbReference type="RefSeq" id="XP_031859225.2">
    <property type="nucleotide sequence ID" value="XM_032006556.2"/>
</dbReference>
<evidence type="ECO:0000313" key="4">
    <source>
        <dbReference type="EMBL" id="WWD17478.1"/>
    </source>
</evidence>
<dbReference type="SUPFAM" id="SSF49899">
    <property type="entry name" value="Concanavalin A-like lectins/glucanases"/>
    <property type="match status" value="1"/>
</dbReference>
<keyword evidence="2" id="KW-0812">Transmembrane</keyword>
<dbReference type="EMBL" id="CP144053">
    <property type="protein sequence ID" value="WWD17478.1"/>
    <property type="molecule type" value="Genomic_DNA"/>
</dbReference>
<gene>
    <name evidence="4" type="ORF">CI109_101919</name>
</gene>
<evidence type="ECO:0000259" key="3">
    <source>
        <dbReference type="PROSITE" id="PS51762"/>
    </source>
</evidence>
<reference evidence="4" key="2">
    <citation type="submission" date="2024-01" db="EMBL/GenBank/DDBJ databases">
        <title>Comparative genomics of Cryptococcus and Kwoniella reveals pathogenesis evolution and contrasting modes of karyotype evolution via chromosome fusion or intercentromeric recombination.</title>
        <authorList>
            <person name="Coelho M.A."/>
            <person name="David-Palma M."/>
            <person name="Shea T."/>
            <person name="Bowers K."/>
            <person name="McGinley-Smith S."/>
            <person name="Mohammad A.W."/>
            <person name="Gnirke A."/>
            <person name="Yurkov A.M."/>
            <person name="Nowrousian M."/>
            <person name="Sun S."/>
            <person name="Cuomo C.A."/>
            <person name="Heitman J."/>
        </authorList>
    </citation>
    <scope>NUCLEOTIDE SEQUENCE</scope>
    <source>
        <strain evidence="4">CBS 12478</strain>
    </source>
</reference>
<dbReference type="Gene3D" id="2.60.120.200">
    <property type="match status" value="1"/>
</dbReference>
<dbReference type="PROSITE" id="PS51762">
    <property type="entry name" value="GH16_2"/>
    <property type="match status" value="1"/>
</dbReference>
<feature type="compositionally biased region" description="Low complexity" evidence="1">
    <location>
        <begin position="512"/>
        <end position="523"/>
    </location>
</feature>
<feature type="compositionally biased region" description="Polar residues" evidence="1">
    <location>
        <begin position="549"/>
        <end position="564"/>
    </location>
</feature>
<dbReference type="GeneID" id="43590714"/>
<name>A0AAJ8LF63_9TREE</name>
<reference evidence="4" key="1">
    <citation type="submission" date="2017-08" db="EMBL/GenBank/DDBJ databases">
        <authorList>
            <person name="Cuomo C."/>
            <person name="Billmyre B."/>
            <person name="Heitman J."/>
        </authorList>
    </citation>
    <scope>NUCLEOTIDE SEQUENCE</scope>
    <source>
        <strain evidence="4">CBS 12478</strain>
    </source>
</reference>
<dbReference type="GO" id="GO:0009251">
    <property type="term" value="P:glucan catabolic process"/>
    <property type="evidence" value="ECO:0007669"/>
    <property type="project" value="TreeGrafter"/>
</dbReference>
<sequence length="594" mass="62456">MLGRKSETLKRPISPSLYPTSTAPPPTTYYGPTTNHTMPSHALPSRAITTLLLVSSSLAPYTSAQSTTSSADATRYTSKSTLKLARRYIGNDFMDKFDFFTADDPTQGYVNYVSKSDASDASLVDVQSDNTFIMRADSSNTASGRGRDSVRISSKEKFADGVYILDLNHMPVGCGTWPAFWTVTKDGWPAGGEIDILEGANGLPLAGSAAYNATTGLSANPLPQIANVAALHTSETCELQGGTYMSGSQGLSQCSAYVSGNTGCGVRMTDPGNGTYGGPINGVGGGWYAMWRDLKNSGGVYVYFWPRTSPNVPEDVRNPNTATTNTANWGIPAANLTVPCRGDFNNHVIVFDITFCGDYAGSTYASTGCPSSCRNFVQNFPAAFSEAYWSLNSLRVYTASGKAASGASLSTGAIVGIVIGAVAALVIAGLVFWRYKTSRNKRRQNKVMMDNDPAVIPEGPYTFLASRKPRLGPTTLAPGRTARHLLDGETPSGAASATALGNVTPLRGAGAGTSRGSPSGSDSSFKHYHENPTPTSFLPAVIHTRDASTRSSFSAPSPAKQSVKASPAKNSFVAKAAGRESTPTKAIGGSSWIG</sequence>
<dbReference type="AlphaFoldDB" id="A0AAJ8LF63"/>
<dbReference type="InterPro" id="IPR050546">
    <property type="entry name" value="Glycosyl_Hydrlase_16"/>
</dbReference>
<evidence type="ECO:0000256" key="2">
    <source>
        <dbReference type="SAM" id="Phobius"/>
    </source>
</evidence>
<evidence type="ECO:0000256" key="1">
    <source>
        <dbReference type="SAM" id="MobiDB-lite"/>
    </source>
</evidence>
<dbReference type="PANTHER" id="PTHR10963:SF24">
    <property type="entry name" value="GLYCOSIDASE C21B10.07-RELATED"/>
    <property type="match status" value="1"/>
</dbReference>
<feature type="domain" description="GH16" evidence="3">
    <location>
        <begin position="54"/>
        <end position="314"/>
    </location>
</feature>
<dbReference type="Proteomes" id="UP000322225">
    <property type="component" value="Chromosome 3"/>
</dbReference>
<protein>
    <recommendedName>
        <fullName evidence="3">GH16 domain-containing protein</fullName>
    </recommendedName>
</protein>
<dbReference type="GO" id="GO:0004553">
    <property type="term" value="F:hydrolase activity, hydrolyzing O-glycosyl compounds"/>
    <property type="evidence" value="ECO:0007669"/>
    <property type="project" value="InterPro"/>
</dbReference>
<dbReference type="Pfam" id="PF26113">
    <property type="entry name" value="GH16_XgeA"/>
    <property type="match status" value="1"/>
</dbReference>